<feature type="chain" id="PRO_5040290828" description="GPI anchored serine-threonine rich protein" evidence="1">
    <location>
        <begin position="19"/>
        <end position="176"/>
    </location>
</feature>
<dbReference type="OMA" id="YCNAAKA"/>
<dbReference type="OrthoDB" id="2507140at2759"/>
<evidence type="ECO:0000256" key="1">
    <source>
        <dbReference type="SAM" id="SignalP"/>
    </source>
</evidence>
<protein>
    <recommendedName>
        <fullName evidence="4">GPI anchored serine-threonine rich protein</fullName>
    </recommendedName>
</protein>
<dbReference type="AlphaFoldDB" id="A0A9P6YEP3"/>
<proteinExistence type="predicted"/>
<dbReference type="Proteomes" id="UP000717996">
    <property type="component" value="Unassembled WGS sequence"/>
</dbReference>
<evidence type="ECO:0000313" key="3">
    <source>
        <dbReference type="Proteomes" id="UP000717996"/>
    </source>
</evidence>
<feature type="signal peptide" evidence="1">
    <location>
        <begin position="1"/>
        <end position="18"/>
    </location>
</feature>
<comment type="caution">
    <text evidence="2">The sequence shown here is derived from an EMBL/GenBank/DDBJ whole genome shotgun (WGS) entry which is preliminary data.</text>
</comment>
<dbReference type="EMBL" id="JAANIT010000645">
    <property type="protein sequence ID" value="KAG1545675.1"/>
    <property type="molecule type" value="Genomic_DNA"/>
</dbReference>
<organism evidence="2 3">
    <name type="scientific">Rhizopus oryzae</name>
    <name type="common">Mucormycosis agent</name>
    <name type="synonym">Rhizopus arrhizus var. delemar</name>
    <dbReference type="NCBI Taxonomy" id="64495"/>
    <lineage>
        <taxon>Eukaryota</taxon>
        <taxon>Fungi</taxon>
        <taxon>Fungi incertae sedis</taxon>
        <taxon>Mucoromycota</taxon>
        <taxon>Mucoromycotina</taxon>
        <taxon>Mucoromycetes</taxon>
        <taxon>Mucorales</taxon>
        <taxon>Mucorineae</taxon>
        <taxon>Rhizopodaceae</taxon>
        <taxon>Rhizopus</taxon>
    </lineage>
</organism>
<accession>A0A9P6YEP3</accession>
<reference evidence="2" key="1">
    <citation type="journal article" date="2020" name="Microb. Genom.">
        <title>Genetic diversity of clinical and environmental Mucorales isolates obtained from an investigation of mucormycosis cases among solid organ transplant recipients.</title>
        <authorList>
            <person name="Nguyen M.H."/>
            <person name="Kaul D."/>
            <person name="Muto C."/>
            <person name="Cheng S.J."/>
            <person name="Richter R.A."/>
            <person name="Bruno V.M."/>
            <person name="Liu G."/>
            <person name="Beyhan S."/>
            <person name="Sundermann A.J."/>
            <person name="Mounaud S."/>
            <person name="Pasculle A.W."/>
            <person name="Nierman W.C."/>
            <person name="Driscoll E."/>
            <person name="Cumbie R."/>
            <person name="Clancy C.J."/>
            <person name="Dupont C.L."/>
        </authorList>
    </citation>
    <scope>NUCLEOTIDE SEQUENCE</scope>
    <source>
        <strain evidence="2">GL16</strain>
    </source>
</reference>
<keyword evidence="1" id="KW-0732">Signal</keyword>
<evidence type="ECO:0000313" key="2">
    <source>
        <dbReference type="EMBL" id="KAG1545675.1"/>
    </source>
</evidence>
<name>A0A9P6YEP3_RHIOR</name>
<gene>
    <name evidence="2" type="ORF">G6F51_005328</name>
</gene>
<sequence length="176" mass="18208">MKFTVFGLVATSFAVVSAQNITVVDAPSAIASTATATTTPTRSSTSDCAVKSVFDLCLQNEDDYIKRCQDHDYACLCTTNRQKLSCWNNCPNDTGLATQEGVVQTICSMPGANVSVTPWSSSILPTSTNIVASSSAIASASTASATPTKAASGSSAVDIEKTAITLIGAAVIYMLF</sequence>
<evidence type="ECO:0008006" key="4">
    <source>
        <dbReference type="Google" id="ProtNLM"/>
    </source>
</evidence>